<protein>
    <submittedName>
        <fullName evidence="3">Amidohydrolase</fullName>
    </submittedName>
</protein>
<keyword evidence="4" id="KW-1185">Reference proteome</keyword>
<dbReference type="InterPro" id="IPR032465">
    <property type="entry name" value="ACMSD"/>
</dbReference>
<name>A0A1G7TQ22_PSEOR</name>
<dbReference type="Pfam" id="PF04909">
    <property type="entry name" value="Amidohydro_2"/>
    <property type="match status" value="1"/>
</dbReference>
<evidence type="ECO:0000259" key="2">
    <source>
        <dbReference type="Pfam" id="PF04909"/>
    </source>
</evidence>
<dbReference type="GO" id="GO:0005737">
    <property type="term" value="C:cytoplasm"/>
    <property type="evidence" value="ECO:0007669"/>
    <property type="project" value="TreeGrafter"/>
</dbReference>
<dbReference type="Gene3D" id="3.20.20.140">
    <property type="entry name" value="Metal-dependent hydrolases"/>
    <property type="match status" value="1"/>
</dbReference>
<evidence type="ECO:0000256" key="1">
    <source>
        <dbReference type="ARBA" id="ARBA00023239"/>
    </source>
</evidence>
<evidence type="ECO:0000313" key="3">
    <source>
        <dbReference type="EMBL" id="SDG37447.1"/>
    </source>
</evidence>
<dbReference type="SUPFAM" id="SSF51556">
    <property type="entry name" value="Metallo-dependent hydrolases"/>
    <property type="match status" value="1"/>
</dbReference>
<dbReference type="AlphaFoldDB" id="A0A1G7TQ22"/>
<sequence>MIVDGDGHLFEPATLWRDYSPSADRDRALCVETDELGYPWLTVGGASTGVFAQVTTPGDFATLGEVRVAQRAGLSNPGMRYHEIPDAYWNPTARKDLMPGWGIDKSVLYPQSGFVWEYLLEDDLETTRVNMAAWNRWAVEVSQEGGGALEPVGHVSLQGDQGWVLDQLKMLSDGGVRMAMCVPVQINGKRLSHPDNEAIWKAMVDLRITPAWHVNFHMVSFLENYGAWCDNDTDSFLKVVPGIFQGTAAQLGLVDLAVNGVFERNPGLTVVLAEVGAGWLPTLLKRLDGLYSMAATVHGRELNPELRKSPAEYIKEQAIITCSFPADTADPSVLALAPGNFAFGGDYPHPEGLARPLADYKALVEFMDPATEDGFYGDNLARVL</sequence>
<keyword evidence="1" id="KW-0456">Lyase</keyword>
<dbReference type="PANTHER" id="PTHR21240">
    <property type="entry name" value="2-AMINO-3-CARBOXYLMUCONATE-6-SEMIALDEHYDE DECARBOXYLASE"/>
    <property type="match status" value="1"/>
</dbReference>
<dbReference type="InterPro" id="IPR006680">
    <property type="entry name" value="Amidohydro-rel"/>
</dbReference>
<proteinExistence type="predicted"/>
<evidence type="ECO:0000313" key="4">
    <source>
        <dbReference type="Proteomes" id="UP000198967"/>
    </source>
</evidence>
<dbReference type="GO" id="GO:0019748">
    <property type="term" value="P:secondary metabolic process"/>
    <property type="evidence" value="ECO:0007669"/>
    <property type="project" value="TreeGrafter"/>
</dbReference>
<dbReference type="OrthoDB" id="149172at2"/>
<feature type="domain" description="Amidohydrolase-related" evidence="2">
    <location>
        <begin position="128"/>
        <end position="383"/>
    </location>
</feature>
<dbReference type="PANTHER" id="PTHR21240:SF28">
    <property type="entry name" value="ISO-OROTATE DECARBOXYLASE (EUROFUNG)"/>
    <property type="match status" value="1"/>
</dbReference>
<organism evidence="3 4">
    <name type="scientific">Pseudonocardia oroxyli</name>
    <dbReference type="NCBI Taxonomy" id="366584"/>
    <lineage>
        <taxon>Bacteria</taxon>
        <taxon>Bacillati</taxon>
        <taxon>Actinomycetota</taxon>
        <taxon>Actinomycetes</taxon>
        <taxon>Pseudonocardiales</taxon>
        <taxon>Pseudonocardiaceae</taxon>
        <taxon>Pseudonocardia</taxon>
    </lineage>
</organism>
<reference evidence="3 4" key="1">
    <citation type="submission" date="2016-10" db="EMBL/GenBank/DDBJ databases">
        <authorList>
            <person name="de Groot N.N."/>
        </authorList>
    </citation>
    <scope>NUCLEOTIDE SEQUENCE [LARGE SCALE GENOMIC DNA]</scope>
    <source>
        <strain evidence="3 4">CGMCC 4.3143</strain>
    </source>
</reference>
<gene>
    <name evidence="3" type="ORF">SAMN05216377_111102</name>
</gene>
<dbReference type="EMBL" id="FNBE01000011">
    <property type="protein sequence ID" value="SDG37447.1"/>
    <property type="molecule type" value="Genomic_DNA"/>
</dbReference>
<dbReference type="GO" id="GO:0016787">
    <property type="term" value="F:hydrolase activity"/>
    <property type="evidence" value="ECO:0007669"/>
    <property type="project" value="UniProtKB-KW"/>
</dbReference>
<keyword evidence="3" id="KW-0378">Hydrolase</keyword>
<dbReference type="GO" id="GO:0016831">
    <property type="term" value="F:carboxy-lyase activity"/>
    <property type="evidence" value="ECO:0007669"/>
    <property type="project" value="InterPro"/>
</dbReference>
<dbReference type="RefSeq" id="WP_093086001.1">
    <property type="nucleotide sequence ID" value="NZ_FNBE01000011.1"/>
</dbReference>
<dbReference type="STRING" id="366584.SAMN05216377_111102"/>
<accession>A0A1G7TQ22</accession>
<dbReference type="InterPro" id="IPR032466">
    <property type="entry name" value="Metal_Hydrolase"/>
</dbReference>
<dbReference type="Proteomes" id="UP000198967">
    <property type="component" value="Unassembled WGS sequence"/>
</dbReference>